<dbReference type="Pfam" id="PF00089">
    <property type="entry name" value="Trypsin"/>
    <property type="match status" value="1"/>
</dbReference>
<dbReference type="EMBL" id="JAROCG010000001">
    <property type="protein sequence ID" value="MDN4609374.1"/>
    <property type="molecule type" value="Genomic_DNA"/>
</dbReference>
<evidence type="ECO:0000259" key="5">
    <source>
        <dbReference type="PROSITE" id="PS50240"/>
    </source>
</evidence>
<dbReference type="SMART" id="SM00020">
    <property type="entry name" value="Tryp_SPc"/>
    <property type="match status" value="1"/>
</dbReference>
<feature type="chain" id="PRO_5046077100" evidence="4">
    <location>
        <begin position="27"/>
        <end position="282"/>
    </location>
</feature>
<dbReference type="InterPro" id="IPR001314">
    <property type="entry name" value="Peptidase_S1A"/>
</dbReference>
<dbReference type="GO" id="GO:0016787">
    <property type="term" value="F:hydrolase activity"/>
    <property type="evidence" value="ECO:0007669"/>
    <property type="project" value="UniProtKB-KW"/>
</dbReference>
<keyword evidence="3" id="KW-0645">Protease</keyword>
<keyword evidence="3 6" id="KW-0378">Hydrolase</keyword>
<sequence length="282" mass="28687">MRLLSRALAATAVLVLLAAGASPATAVTGGEPDADDHPGVALVFTYGGTGALQRCSATLISPTVLLTAAHCVSGTVGKSFVTFDPVIGNAPPVAIPHATDPAVGYTGADLAAAGALSGSSTAHPDYSGAAPVTDRADVGVIVLDAPAANIAPAELAPVGYLDQYRAPLLNRTIFEVVGYGTEVRKPDAGPQKPEPMNFPLLRRSTTSPGQKLGEQVLQLQGNPNDPRGGGGTCSGDSGGPVFLDGYLVAVSSYGFNTICRYIDGYQRTDIAVVQDWLALTTG</sequence>
<comment type="caution">
    <text evidence="6">The sequence shown here is derived from an EMBL/GenBank/DDBJ whole genome shotgun (WGS) entry which is preliminary data.</text>
</comment>
<dbReference type="SUPFAM" id="SSF50494">
    <property type="entry name" value="Trypsin-like serine proteases"/>
    <property type="match status" value="1"/>
</dbReference>
<proteinExistence type="inferred from homology"/>
<feature type="domain" description="Peptidase S1" evidence="5">
    <location>
        <begin position="27"/>
        <end position="282"/>
    </location>
</feature>
<dbReference type="PANTHER" id="PTHR24276">
    <property type="entry name" value="POLYSERASE-RELATED"/>
    <property type="match status" value="1"/>
</dbReference>
<dbReference type="EC" id="3.4.21.-" evidence="6"/>
<dbReference type="PANTHER" id="PTHR24276:SF98">
    <property type="entry name" value="FI18310P1-RELATED"/>
    <property type="match status" value="1"/>
</dbReference>
<gene>
    <name evidence="6" type="ORF">P5G52_00675</name>
</gene>
<dbReference type="InterPro" id="IPR009003">
    <property type="entry name" value="Peptidase_S1_PA"/>
</dbReference>
<dbReference type="InterPro" id="IPR043504">
    <property type="entry name" value="Peptidase_S1_PA_chymotrypsin"/>
</dbReference>
<feature type="signal peptide" evidence="4">
    <location>
        <begin position="1"/>
        <end position="26"/>
    </location>
</feature>
<keyword evidence="4" id="KW-0732">Signal</keyword>
<dbReference type="Gene3D" id="2.40.10.10">
    <property type="entry name" value="Trypsin-like serine proteases"/>
    <property type="match status" value="1"/>
</dbReference>
<evidence type="ECO:0000256" key="3">
    <source>
        <dbReference type="RuleBase" id="RU363034"/>
    </source>
</evidence>
<dbReference type="PRINTS" id="PR00722">
    <property type="entry name" value="CHYMOTRYPSIN"/>
</dbReference>
<dbReference type="InterPro" id="IPR050430">
    <property type="entry name" value="Peptidase_S1"/>
</dbReference>
<dbReference type="PROSITE" id="PS00135">
    <property type="entry name" value="TRYPSIN_SER"/>
    <property type="match status" value="1"/>
</dbReference>
<dbReference type="InterPro" id="IPR001254">
    <property type="entry name" value="Trypsin_dom"/>
</dbReference>
<reference evidence="6" key="1">
    <citation type="submission" date="2023-06" db="EMBL/GenBank/DDBJ databases">
        <title>MT1 and MT2 Draft Genomes of Novel Species.</title>
        <authorList>
            <person name="Venkateswaran K."/>
        </authorList>
    </citation>
    <scope>NUCLEOTIDE SEQUENCE</scope>
    <source>
        <strain evidence="6">IIF3SC-B10</strain>
    </source>
</reference>
<keyword evidence="2" id="KW-1015">Disulfide bond</keyword>
<name>A0ABT8JYY9_9MICC</name>
<accession>A0ABT8JYY9</accession>
<evidence type="ECO:0000313" key="7">
    <source>
        <dbReference type="Proteomes" id="UP001174209"/>
    </source>
</evidence>
<evidence type="ECO:0000256" key="2">
    <source>
        <dbReference type="ARBA" id="ARBA00023157"/>
    </source>
</evidence>
<evidence type="ECO:0000256" key="1">
    <source>
        <dbReference type="ARBA" id="ARBA00007664"/>
    </source>
</evidence>
<dbReference type="PROSITE" id="PS50240">
    <property type="entry name" value="TRYPSIN_DOM"/>
    <property type="match status" value="1"/>
</dbReference>
<comment type="similarity">
    <text evidence="1">Belongs to the peptidase S1 family.</text>
</comment>
<organism evidence="6 7">
    <name type="scientific">Arthrobacter burdickii</name>
    <dbReference type="NCBI Taxonomy" id="3035920"/>
    <lineage>
        <taxon>Bacteria</taxon>
        <taxon>Bacillati</taxon>
        <taxon>Actinomycetota</taxon>
        <taxon>Actinomycetes</taxon>
        <taxon>Micrococcales</taxon>
        <taxon>Micrococcaceae</taxon>
        <taxon>Arthrobacter</taxon>
    </lineage>
</organism>
<dbReference type="InterPro" id="IPR018114">
    <property type="entry name" value="TRYPSIN_HIS"/>
</dbReference>
<evidence type="ECO:0000313" key="6">
    <source>
        <dbReference type="EMBL" id="MDN4609374.1"/>
    </source>
</evidence>
<keyword evidence="3" id="KW-0720">Serine protease</keyword>
<dbReference type="RefSeq" id="WP_301224070.1">
    <property type="nucleotide sequence ID" value="NZ_JAROCG010000001.1"/>
</dbReference>
<dbReference type="InterPro" id="IPR033116">
    <property type="entry name" value="TRYPSIN_SER"/>
</dbReference>
<protein>
    <submittedName>
        <fullName evidence="6">Trypsin-like serine protease</fullName>
        <ecNumber evidence="6">3.4.21.-</ecNumber>
    </submittedName>
</protein>
<evidence type="ECO:0000256" key="4">
    <source>
        <dbReference type="SAM" id="SignalP"/>
    </source>
</evidence>
<keyword evidence="7" id="KW-1185">Reference proteome</keyword>
<dbReference type="PROSITE" id="PS00134">
    <property type="entry name" value="TRYPSIN_HIS"/>
    <property type="match status" value="1"/>
</dbReference>
<dbReference type="Proteomes" id="UP001174209">
    <property type="component" value="Unassembled WGS sequence"/>
</dbReference>